<dbReference type="Pfam" id="PF16185">
    <property type="entry name" value="MTABC_N"/>
    <property type="match status" value="1"/>
</dbReference>
<dbReference type="GO" id="GO:0016887">
    <property type="term" value="F:ATP hydrolysis activity"/>
    <property type="evidence" value="ECO:0007669"/>
    <property type="project" value="InterPro"/>
</dbReference>
<dbReference type="Proteomes" id="UP000193411">
    <property type="component" value="Unassembled WGS sequence"/>
</dbReference>
<evidence type="ECO:0000256" key="28">
    <source>
        <dbReference type="ARBA" id="ARBA00024320"/>
    </source>
</evidence>
<evidence type="ECO:0000256" key="30">
    <source>
        <dbReference type="ARBA" id="ARBA00024385"/>
    </source>
</evidence>
<feature type="region of interest" description="Disordered" evidence="41">
    <location>
        <begin position="1"/>
        <end position="25"/>
    </location>
</feature>
<organism evidence="45 46">
    <name type="scientific">Catenaria anguillulae PL171</name>
    <dbReference type="NCBI Taxonomy" id="765915"/>
    <lineage>
        <taxon>Eukaryota</taxon>
        <taxon>Fungi</taxon>
        <taxon>Fungi incertae sedis</taxon>
        <taxon>Blastocladiomycota</taxon>
        <taxon>Blastocladiomycetes</taxon>
        <taxon>Blastocladiales</taxon>
        <taxon>Catenariaceae</taxon>
        <taxon>Catenaria</taxon>
    </lineage>
</organism>
<dbReference type="InterPro" id="IPR017871">
    <property type="entry name" value="ABC_transporter-like_CS"/>
</dbReference>
<feature type="transmembrane region" description="Helical" evidence="42">
    <location>
        <begin position="524"/>
        <end position="542"/>
    </location>
</feature>
<feature type="domain" description="ABC transmembrane type-1" evidence="44">
    <location>
        <begin position="297"/>
        <end position="577"/>
    </location>
</feature>
<evidence type="ECO:0000259" key="43">
    <source>
        <dbReference type="PROSITE" id="PS50893"/>
    </source>
</evidence>
<feature type="transmembrane region" description="Helical" evidence="42">
    <location>
        <begin position="432"/>
        <end position="453"/>
    </location>
</feature>
<dbReference type="Pfam" id="PF00005">
    <property type="entry name" value="ABC_tran"/>
    <property type="match status" value="1"/>
</dbReference>
<evidence type="ECO:0000256" key="14">
    <source>
        <dbReference type="ARBA" id="ARBA00022525"/>
    </source>
</evidence>
<evidence type="ECO:0000256" key="20">
    <source>
        <dbReference type="ARBA" id="ARBA00022840"/>
    </source>
</evidence>
<dbReference type="EMBL" id="MCFL01000037">
    <property type="protein sequence ID" value="ORZ33273.1"/>
    <property type="molecule type" value="Genomic_DNA"/>
</dbReference>
<evidence type="ECO:0000313" key="46">
    <source>
        <dbReference type="Proteomes" id="UP000193411"/>
    </source>
</evidence>
<dbReference type="Pfam" id="PF00664">
    <property type="entry name" value="ABC_membrane"/>
    <property type="match status" value="1"/>
</dbReference>
<evidence type="ECO:0000256" key="35">
    <source>
        <dbReference type="ARBA" id="ARBA00047789"/>
    </source>
</evidence>
<keyword evidence="19" id="KW-0256">Endoplasmic reticulum</keyword>
<dbReference type="InterPro" id="IPR039421">
    <property type="entry name" value="Type_1_exporter"/>
</dbReference>
<dbReference type="InterPro" id="IPR003439">
    <property type="entry name" value="ABC_transporter-like_ATP-bd"/>
</dbReference>
<evidence type="ECO:0000256" key="8">
    <source>
        <dbReference type="ARBA" id="ARBA00004651"/>
    </source>
</evidence>
<keyword evidence="27" id="KW-0458">Lysosome</keyword>
<evidence type="ECO:0000256" key="27">
    <source>
        <dbReference type="ARBA" id="ARBA00023228"/>
    </source>
</evidence>
<feature type="region of interest" description="Disordered" evidence="41">
    <location>
        <begin position="857"/>
        <end position="883"/>
    </location>
</feature>
<dbReference type="CDD" id="cd18581">
    <property type="entry name" value="ABC_6TM_ABCB6"/>
    <property type="match status" value="1"/>
</dbReference>
<keyword evidence="25 42" id="KW-0472">Membrane</keyword>
<dbReference type="InterPro" id="IPR027417">
    <property type="entry name" value="P-loop_NTPase"/>
</dbReference>
<dbReference type="AlphaFoldDB" id="A0A1Y2HHW0"/>
<dbReference type="GO" id="GO:0005576">
    <property type="term" value="C:extracellular region"/>
    <property type="evidence" value="ECO:0007669"/>
    <property type="project" value="UniProtKB-SubCell"/>
</dbReference>
<dbReference type="PANTHER" id="PTHR24221">
    <property type="entry name" value="ATP-BINDING CASSETTE SUB-FAMILY B"/>
    <property type="match status" value="1"/>
</dbReference>
<evidence type="ECO:0000256" key="2">
    <source>
        <dbReference type="ARBA" id="ARBA00004333"/>
    </source>
</evidence>
<evidence type="ECO:0000256" key="39">
    <source>
        <dbReference type="ARBA" id="ARBA00048636"/>
    </source>
</evidence>
<evidence type="ECO:0000256" key="4">
    <source>
        <dbReference type="ARBA" id="ARBA00004374"/>
    </source>
</evidence>
<feature type="compositionally biased region" description="Low complexity" evidence="41">
    <location>
        <begin position="860"/>
        <end position="874"/>
    </location>
</feature>
<evidence type="ECO:0000256" key="22">
    <source>
        <dbReference type="ARBA" id="ARBA00022989"/>
    </source>
</evidence>
<evidence type="ECO:0000256" key="5">
    <source>
        <dbReference type="ARBA" id="ARBA00004414"/>
    </source>
</evidence>
<feature type="transmembrane region" description="Helical" evidence="42">
    <location>
        <begin position="53"/>
        <end position="74"/>
    </location>
</feature>
<keyword evidence="20" id="KW-0067">ATP-binding</keyword>
<dbReference type="PROSITE" id="PS00211">
    <property type="entry name" value="ABC_TRANSPORTER_1"/>
    <property type="match status" value="1"/>
</dbReference>
<evidence type="ECO:0000256" key="15">
    <source>
        <dbReference type="ARBA" id="ARBA00022692"/>
    </source>
</evidence>
<dbReference type="GO" id="GO:0005741">
    <property type="term" value="C:mitochondrial outer membrane"/>
    <property type="evidence" value="ECO:0007669"/>
    <property type="project" value="UniProtKB-SubCell"/>
</dbReference>
<keyword evidence="16" id="KW-0547">Nucleotide-binding</keyword>
<dbReference type="InterPro" id="IPR003593">
    <property type="entry name" value="AAA+_ATPase"/>
</dbReference>
<keyword evidence="23" id="KW-0333">Golgi apparatus</keyword>
<comment type="catalytic activity">
    <reaction evidence="36">
        <text>protoporphyrin IX(in) + ATP + H2O = protoporphyrin IX(out) + ADP + phosphate + H(+)</text>
        <dbReference type="Rhea" id="RHEA:61336"/>
        <dbReference type="ChEBI" id="CHEBI:15377"/>
        <dbReference type="ChEBI" id="CHEBI:15378"/>
        <dbReference type="ChEBI" id="CHEBI:30616"/>
        <dbReference type="ChEBI" id="CHEBI:43474"/>
        <dbReference type="ChEBI" id="CHEBI:57306"/>
        <dbReference type="ChEBI" id="CHEBI:456216"/>
    </reaction>
    <physiologicalReaction direction="left-to-right" evidence="36">
        <dbReference type="Rhea" id="RHEA:61337"/>
    </physiologicalReaction>
</comment>
<gene>
    <name evidence="45" type="ORF">BCR44DRAFT_1438652</name>
</gene>
<feature type="domain" description="ABC transporter" evidence="43">
    <location>
        <begin position="611"/>
        <end position="845"/>
    </location>
</feature>
<evidence type="ECO:0000256" key="16">
    <source>
        <dbReference type="ARBA" id="ARBA00022741"/>
    </source>
</evidence>
<evidence type="ECO:0000256" key="17">
    <source>
        <dbReference type="ARBA" id="ARBA00022753"/>
    </source>
</evidence>
<evidence type="ECO:0000256" key="3">
    <source>
        <dbReference type="ARBA" id="ARBA00004337"/>
    </source>
</evidence>
<comment type="catalytic activity">
    <reaction evidence="34">
        <text>coproporphyrinogen III(in) + ATP + H2O = coproporphyrinogen III(out) + ADP + phosphate + H(+)</text>
        <dbReference type="Rhea" id="RHEA:66680"/>
        <dbReference type="ChEBI" id="CHEBI:15377"/>
        <dbReference type="ChEBI" id="CHEBI:15378"/>
        <dbReference type="ChEBI" id="CHEBI:30616"/>
        <dbReference type="ChEBI" id="CHEBI:43474"/>
        <dbReference type="ChEBI" id="CHEBI:57309"/>
        <dbReference type="ChEBI" id="CHEBI:456216"/>
    </reaction>
    <physiologicalReaction direction="left-to-right" evidence="34">
        <dbReference type="Rhea" id="RHEA:66681"/>
    </physiologicalReaction>
</comment>
<keyword evidence="17" id="KW-0967">Endosome</keyword>
<feature type="transmembrane region" description="Helical" evidence="42">
    <location>
        <begin position="333"/>
        <end position="356"/>
    </location>
</feature>
<keyword evidence="13" id="KW-1003">Cell membrane</keyword>
<dbReference type="PROSITE" id="PS50929">
    <property type="entry name" value="ABC_TM1F"/>
    <property type="match status" value="1"/>
</dbReference>
<dbReference type="GO" id="GO:0005789">
    <property type="term" value="C:endoplasmic reticulum membrane"/>
    <property type="evidence" value="ECO:0007669"/>
    <property type="project" value="UniProtKB-SubCell"/>
</dbReference>
<evidence type="ECO:0000256" key="31">
    <source>
        <dbReference type="ARBA" id="ARBA00024439"/>
    </source>
</evidence>
<keyword evidence="22 42" id="KW-1133">Transmembrane helix</keyword>
<accession>A0A1Y2HHW0</accession>
<dbReference type="SMART" id="SM00382">
    <property type="entry name" value="AAA"/>
    <property type="match status" value="1"/>
</dbReference>
<evidence type="ECO:0000256" key="34">
    <source>
        <dbReference type="ARBA" id="ARBA00047753"/>
    </source>
</evidence>
<feature type="transmembrane region" description="Helical" evidence="42">
    <location>
        <begin position="176"/>
        <end position="196"/>
    </location>
</feature>
<keyword evidence="12" id="KW-0813">Transport</keyword>
<dbReference type="InterPro" id="IPR036640">
    <property type="entry name" value="ABC1_TM_sf"/>
</dbReference>
<dbReference type="GO" id="GO:0032585">
    <property type="term" value="C:multivesicular body membrane"/>
    <property type="evidence" value="ECO:0007669"/>
    <property type="project" value="UniProtKB-SubCell"/>
</dbReference>
<feature type="transmembrane region" description="Helical" evidence="42">
    <location>
        <begin position="293"/>
        <end position="313"/>
    </location>
</feature>
<dbReference type="GO" id="GO:0015439">
    <property type="term" value="F:ABC-type heme transporter activity"/>
    <property type="evidence" value="ECO:0007669"/>
    <property type="project" value="UniProtKB-EC"/>
</dbReference>
<evidence type="ECO:0000256" key="21">
    <source>
        <dbReference type="ARBA" id="ARBA00022967"/>
    </source>
</evidence>
<keyword evidence="26" id="KW-1015">Disulfide bond</keyword>
<proteinExistence type="inferred from homology"/>
<evidence type="ECO:0000256" key="18">
    <source>
        <dbReference type="ARBA" id="ARBA00022787"/>
    </source>
</evidence>
<keyword evidence="15 42" id="KW-0812">Transmembrane</keyword>
<feature type="transmembrane region" description="Helical" evidence="42">
    <location>
        <begin position="401"/>
        <end position="426"/>
    </location>
</feature>
<dbReference type="SUPFAM" id="SSF90123">
    <property type="entry name" value="ABC transporter transmembrane region"/>
    <property type="match status" value="1"/>
</dbReference>
<dbReference type="EC" id="7.6.2.5" evidence="30"/>
<keyword evidence="24" id="KW-0496">Mitochondrion</keyword>
<dbReference type="PROSITE" id="PS50893">
    <property type="entry name" value="ABC_TRANSPORTER_2"/>
    <property type="match status" value="1"/>
</dbReference>
<evidence type="ECO:0000256" key="10">
    <source>
        <dbReference type="ARBA" id="ARBA00004656"/>
    </source>
</evidence>
<reference evidence="45 46" key="1">
    <citation type="submission" date="2016-07" db="EMBL/GenBank/DDBJ databases">
        <title>Pervasive Adenine N6-methylation of Active Genes in Fungi.</title>
        <authorList>
            <consortium name="DOE Joint Genome Institute"/>
            <person name="Mondo S.J."/>
            <person name="Dannebaum R.O."/>
            <person name="Kuo R.C."/>
            <person name="Labutti K."/>
            <person name="Haridas S."/>
            <person name="Kuo A."/>
            <person name="Salamov A."/>
            <person name="Ahrendt S.R."/>
            <person name="Lipzen A."/>
            <person name="Sullivan W."/>
            <person name="Andreopoulos W.B."/>
            <person name="Clum A."/>
            <person name="Lindquist E."/>
            <person name="Daum C."/>
            <person name="Ramamoorthy G.K."/>
            <person name="Gryganskyi A."/>
            <person name="Culley D."/>
            <person name="Magnuson J.K."/>
            <person name="James T.Y."/>
            <person name="O'Malley M.A."/>
            <person name="Stajich J.E."/>
            <person name="Spatafora J.W."/>
            <person name="Visel A."/>
            <person name="Grigoriev I.V."/>
        </authorList>
    </citation>
    <scope>NUCLEOTIDE SEQUENCE [LARGE SCALE GENOMIC DNA]</scope>
    <source>
        <strain evidence="45 46">PL171</strain>
    </source>
</reference>
<dbReference type="GO" id="GO:0000139">
    <property type="term" value="C:Golgi membrane"/>
    <property type="evidence" value="ECO:0007669"/>
    <property type="project" value="UniProtKB-SubCell"/>
</dbReference>
<evidence type="ECO:0000256" key="24">
    <source>
        <dbReference type="ARBA" id="ARBA00023128"/>
    </source>
</evidence>
<evidence type="ECO:0000256" key="23">
    <source>
        <dbReference type="ARBA" id="ARBA00023034"/>
    </source>
</evidence>
<protein>
    <recommendedName>
        <fullName evidence="31">ATP-binding cassette sub-family B member 6</fullName>
        <ecNumber evidence="30">7.6.2.5</ecNumber>
    </recommendedName>
    <alternativeName>
        <fullName evidence="32">ABC-type heme transporter ABCB6</fullName>
    </alternativeName>
</protein>
<dbReference type="Gene3D" id="1.20.1560.10">
    <property type="entry name" value="ABC transporter type 1, transmembrane domain"/>
    <property type="match status" value="1"/>
</dbReference>
<feature type="transmembrane region" description="Helical" evidence="42">
    <location>
        <begin position="141"/>
        <end position="164"/>
    </location>
</feature>
<evidence type="ECO:0000256" key="40">
    <source>
        <dbReference type="ARBA" id="ARBA00049398"/>
    </source>
</evidence>
<evidence type="ECO:0000256" key="26">
    <source>
        <dbReference type="ARBA" id="ARBA00023157"/>
    </source>
</evidence>
<evidence type="ECO:0000256" key="36">
    <source>
        <dbReference type="ARBA" id="ARBA00048309"/>
    </source>
</evidence>
<sequence length="883" mass="98004">MHSFPPNPPMSDPSKSMTRMDSGPLPGRPSGGIHVPWLCPPGLLHDAPYDPCVLYPAAALALVLYSTIWGAWAWRRLSSLGYIRLPMSDAEAAVGDHHPLTGVRKARPGLLTCIRWCLTSIKVLLAIDLVTLTVIGGSRGIWVGVMYAWSFVALFAFGINRVVFNEEVKKTETFSWMTAGYWLVYFITESFAFSNWIMNALSNAISVIDPFDEYLFASWMLRYILVMLLVITAFVVHPYTRSAPFNPTDAQASRGRSATADAPGTASLMKSATAKLRTLLPFLWPVNRPGLQILVGLALVCLFAGRVIVVLTPMQYKEILNELTEYRFPTRSILLFCVFRFMQSGMLSNLQSFLWLPVGQYTTRHLSVRMFQHLHSLSLRWHVNRKTGEVLRVLDRGTSSIVSLLQMLLFTLLPVIADISIAIIYFIVEFDIYFGVIVIVTMAAYIFLTVLITEWRTAFRREMIELDNRTSQIGVDSLLNYETVKYYGAEQFEIQRYDKAIANYNKADFKSSASLQLLNVSQNLVITLGLLVGLLLCAYRVTHHQLTVGDLALFVTYLLQLAGPLNWFGTMYRVIQQNFIDMEKLLALFDEDADVKDVPGAKPMVLQGGNVEFHDVSFSYGEGQTALRNLSLNIPAGKTVALVGESGGGKSTLLKLLFRFHDVSSGTITIDGQDLRQVTQTSLRQAIGVVPQDPVMFNDTLMYNIRYARPTASDEEVYAAARAAQIHDKIMTFPKAYDTVVGERGLRLSGGERQRVAIARTILKNPSLILLDEATSALDSSTERLIQAALQDLCKDKTTLVIAHRLSTIMSADAIAVLKSGQVVELGTHEELLAKGEGGLYHELWHKQLRNEGAVGLGVSSTPQSAAASPAATPVLPHHGHHH</sequence>
<keyword evidence="18" id="KW-1000">Mitochondrion outer membrane</keyword>
<evidence type="ECO:0000256" key="33">
    <source>
        <dbReference type="ARBA" id="ARBA00047649"/>
    </source>
</evidence>
<dbReference type="InterPro" id="IPR011527">
    <property type="entry name" value="ABC1_TM_dom"/>
</dbReference>
<keyword evidence="46" id="KW-1185">Reference proteome</keyword>
<keyword evidence="21" id="KW-1278">Translocase</keyword>
<evidence type="ECO:0000313" key="45">
    <source>
        <dbReference type="EMBL" id="ORZ33273.1"/>
    </source>
</evidence>
<comment type="similarity">
    <text evidence="29">Belongs to the ABC transporter superfamily. ABCB family. Heavy Metal importer (TC 3.A.1.210) subfamily.</text>
</comment>
<evidence type="ECO:0000256" key="13">
    <source>
        <dbReference type="ARBA" id="ARBA00022475"/>
    </source>
</evidence>
<comment type="catalytic activity">
    <reaction evidence="35">
        <text>uroporphyrin I(in) + ATP + H2O = uroporphyrin I(out) + ADP + phosphate + H(+)</text>
        <dbReference type="Rhea" id="RHEA:66772"/>
        <dbReference type="ChEBI" id="CHEBI:15377"/>
        <dbReference type="ChEBI" id="CHEBI:15378"/>
        <dbReference type="ChEBI" id="CHEBI:30616"/>
        <dbReference type="ChEBI" id="CHEBI:43474"/>
        <dbReference type="ChEBI" id="CHEBI:167480"/>
        <dbReference type="ChEBI" id="CHEBI:456216"/>
    </reaction>
    <physiologicalReaction direction="left-to-right" evidence="35">
        <dbReference type="Rhea" id="RHEA:66773"/>
    </physiologicalReaction>
</comment>
<dbReference type="PANTHER" id="PTHR24221:SF654">
    <property type="entry name" value="ATP-BINDING CASSETTE SUB-FAMILY B MEMBER 6"/>
    <property type="match status" value="1"/>
</dbReference>
<dbReference type="SUPFAM" id="SSF52540">
    <property type="entry name" value="P-loop containing nucleoside triphosphate hydrolases"/>
    <property type="match status" value="1"/>
</dbReference>
<evidence type="ECO:0000256" key="7">
    <source>
        <dbReference type="ARBA" id="ARBA00004550"/>
    </source>
</evidence>
<evidence type="ECO:0000256" key="29">
    <source>
        <dbReference type="ARBA" id="ARBA00024363"/>
    </source>
</evidence>
<dbReference type="OrthoDB" id="6500128at2759"/>
<evidence type="ECO:0000256" key="42">
    <source>
        <dbReference type="SAM" id="Phobius"/>
    </source>
</evidence>
<comment type="catalytic activity">
    <reaction evidence="33">
        <text>heme b(in) + ATP + H2O = heme b(out) + ADP + phosphate + H(+)</text>
        <dbReference type="Rhea" id="RHEA:19261"/>
        <dbReference type="ChEBI" id="CHEBI:15377"/>
        <dbReference type="ChEBI" id="CHEBI:15378"/>
        <dbReference type="ChEBI" id="CHEBI:30616"/>
        <dbReference type="ChEBI" id="CHEBI:43474"/>
        <dbReference type="ChEBI" id="CHEBI:60344"/>
        <dbReference type="ChEBI" id="CHEBI:456216"/>
        <dbReference type="EC" id="7.6.2.5"/>
    </reaction>
    <physiologicalReaction direction="left-to-right" evidence="33">
        <dbReference type="Rhea" id="RHEA:19262"/>
    </physiologicalReaction>
</comment>
<comment type="catalytic activity">
    <reaction evidence="40">
        <text>coproporphyrin I(in) + ATP + H2O = coproporphyrin I(out) + ADP + phosphate + H(+)</text>
        <dbReference type="Rhea" id="RHEA:66768"/>
        <dbReference type="ChEBI" id="CHEBI:15377"/>
        <dbReference type="ChEBI" id="CHEBI:15378"/>
        <dbReference type="ChEBI" id="CHEBI:30616"/>
        <dbReference type="ChEBI" id="CHEBI:43474"/>
        <dbReference type="ChEBI" id="CHEBI:167478"/>
        <dbReference type="ChEBI" id="CHEBI:456216"/>
    </reaction>
    <physiologicalReaction direction="left-to-right" evidence="40">
        <dbReference type="Rhea" id="RHEA:66769"/>
    </physiologicalReaction>
</comment>
<dbReference type="GO" id="GO:0031901">
    <property type="term" value="C:early endosome membrane"/>
    <property type="evidence" value="ECO:0007669"/>
    <property type="project" value="UniProtKB-SubCell"/>
</dbReference>
<dbReference type="STRING" id="765915.A0A1Y2HHW0"/>
<evidence type="ECO:0000259" key="44">
    <source>
        <dbReference type="PROSITE" id="PS50929"/>
    </source>
</evidence>
<evidence type="ECO:0000256" key="1">
    <source>
        <dbReference type="ARBA" id="ARBA00004146"/>
    </source>
</evidence>
<evidence type="ECO:0000256" key="19">
    <source>
        <dbReference type="ARBA" id="ARBA00022824"/>
    </source>
</evidence>
<evidence type="ECO:0000256" key="41">
    <source>
        <dbReference type="SAM" id="MobiDB-lite"/>
    </source>
</evidence>
<comment type="subunit">
    <text evidence="11">Homodimer.</text>
</comment>
<feature type="compositionally biased region" description="Pro residues" evidence="41">
    <location>
        <begin position="1"/>
        <end position="11"/>
    </location>
</feature>
<dbReference type="GO" id="GO:0005774">
    <property type="term" value="C:vacuolar membrane"/>
    <property type="evidence" value="ECO:0007669"/>
    <property type="project" value="TreeGrafter"/>
</dbReference>
<dbReference type="Gene3D" id="3.40.50.300">
    <property type="entry name" value="P-loop containing nucleotide triphosphate hydrolases"/>
    <property type="match status" value="1"/>
</dbReference>
<feature type="transmembrane region" description="Helical" evidence="42">
    <location>
        <begin position="216"/>
        <end position="236"/>
    </location>
</feature>
<comment type="caution">
    <text evidence="45">The sequence shown here is derived from an EMBL/GenBank/DDBJ whole genome shotgun (WGS) entry which is preliminary data.</text>
</comment>
<evidence type="ECO:0000256" key="37">
    <source>
        <dbReference type="ARBA" id="ARBA00048455"/>
    </source>
</evidence>
<dbReference type="InterPro" id="IPR032410">
    <property type="entry name" value="ABCB6_N"/>
</dbReference>
<comment type="catalytic activity">
    <reaction evidence="37">
        <text>pheophorbide a(in) + ATP + H2O = pheophorbide a(out) + ADP + phosphate + H(+)</text>
        <dbReference type="Rhea" id="RHEA:61360"/>
        <dbReference type="ChEBI" id="CHEBI:15377"/>
        <dbReference type="ChEBI" id="CHEBI:15378"/>
        <dbReference type="ChEBI" id="CHEBI:30616"/>
        <dbReference type="ChEBI" id="CHEBI:43474"/>
        <dbReference type="ChEBI" id="CHEBI:58687"/>
        <dbReference type="ChEBI" id="CHEBI:456216"/>
    </reaction>
    <physiologicalReaction direction="left-to-right" evidence="37">
        <dbReference type="Rhea" id="RHEA:61361"/>
    </physiologicalReaction>
</comment>
<dbReference type="GO" id="GO:0005886">
    <property type="term" value="C:plasma membrane"/>
    <property type="evidence" value="ECO:0007669"/>
    <property type="project" value="UniProtKB-SubCell"/>
</dbReference>
<name>A0A1Y2HHW0_9FUNG</name>
<dbReference type="CDD" id="cd03253">
    <property type="entry name" value="ABCC_ATM1_transporter"/>
    <property type="match status" value="1"/>
</dbReference>
<evidence type="ECO:0000256" key="25">
    <source>
        <dbReference type="ARBA" id="ARBA00023136"/>
    </source>
</evidence>
<dbReference type="FunFam" id="3.40.50.300:FF:000186">
    <property type="entry name" value="ATP-binding cassette sub-family B member 7, mitochondrial"/>
    <property type="match status" value="1"/>
</dbReference>
<dbReference type="GO" id="GO:0005524">
    <property type="term" value="F:ATP binding"/>
    <property type="evidence" value="ECO:0007669"/>
    <property type="project" value="UniProtKB-KW"/>
</dbReference>
<comment type="subcellular location">
    <subcellularLocation>
        <location evidence="8">Cell membrane</location>
        <topology evidence="8">Multi-pass membrane protein</topology>
    </subcellularLocation>
    <subcellularLocation>
        <location evidence="1">Early endosome membrane</location>
    </subcellularLocation>
    <subcellularLocation>
        <location evidence="6">Endoplasmic reticulum membrane</location>
        <topology evidence="6">Multi-pass membrane protein</topology>
    </subcellularLocation>
    <subcellularLocation>
        <location evidence="3">Endosome membrane</location>
        <topology evidence="3">Multi-pass membrane protein</topology>
    </subcellularLocation>
    <subcellularLocation>
        <location evidence="2">Endosome</location>
        <location evidence="2">Multivesicular body membrane</location>
    </subcellularLocation>
    <subcellularLocation>
        <location evidence="9">Golgi apparatus membrane</location>
        <topology evidence="9">Multi-pass membrane protein</topology>
    </subcellularLocation>
    <subcellularLocation>
        <location evidence="5">Late endosome membrane</location>
    </subcellularLocation>
    <subcellularLocation>
        <location evidence="10">Lysosome membrane</location>
    </subcellularLocation>
    <subcellularLocation>
        <location evidence="28">Melanosome membrane</location>
    </subcellularLocation>
    <subcellularLocation>
        <location evidence="4">Mitochondrion outer membrane</location>
        <topology evidence="4">Multi-pass membrane protein</topology>
    </subcellularLocation>
    <subcellularLocation>
        <location evidence="7">Secreted</location>
        <location evidence="7">Extracellular exosome</location>
    </subcellularLocation>
</comment>
<evidence type="ECO:0000256" key="38">
    <source>
        <dbReference type="ARBA" id="ARBA00048510"/>
    </source>
</evidence>
<evidence type="ECO:0000256" key="9">
    <source>
        <dbReference type="ARBA" id="ARBA00004653"/>
    </source>
</evidence>
<evidence type="ECO:0000256" key="6">
    <source>
        <dbReference type="ARBA" id="ARBA00004477"/>
    </source>
</evidence>
<comment type="catalytic activity">
    <reaction evidence="38">
        <text>uroporphyrin III(in) + ATP + H2O = uroporphyrin III(out) + ADP + phosphate + H(+)</text>
        <dbReference type="Rhea" id="RHEA:66776"/>
        <dbReference type="ChEBI" id="CHEBI:15377"/>
        <dbReference type="ChEBI" id="CHEBI:15378"/>
        <dbReference type="ChEBI" id="CHEBI:30616"/>
        <dbReference type="ChEBI" id="CHEBI:43474"/>
        <dbReference type="ChEBI" id="CHEBI:167479"/>
        <dbReference type="ChEBI" id="CHEBI:456216"/>
    </reaction>
    <physiologicalReaction direction="left-to-right" evidence="38">
        <dbReference type="Rhea" id="RHEA:66777"/>
    </physiologicalReaction>
</comment>
<feature type="transmembrane region" description="Helical" evidence="42">
    <location>
        <begin position="554"/>
        <end position="575"/>
    </location>
</feature>
<evidence type="ECO:0000256" key="32">
    <source>
        <dbReference type="ARBA" id="ARBA00031413"/>
    </source>
</evidence>
<evidence type="ECO:0000256" key="12">
    <source>
        <dbReference type="ARBA" id="ARBA00022448"/>
    </source>
</evidence>
<keyword evidence="14" id="KW-0964">Secreted</keyword>
<comment type="catalytic activity">
    <reaction evidence="39">
        <text>coproporphyrin III(in) + ATP + H2O = coproporphyrin III(out) + ADP + phosphate + H(+)</text>
        <dbReference type="Rhea" id="RHEA:66664"/>
        <dbReference type="ChEBI" id="CHEBI:15377"/>
        <dbReference type="ChEBI" id="CHEBI:15378"/>
        <dbReference type="ChEBI" id="CHEBI:30616"/>
        <dbReference type="ChEBI" id="CHEBI:43474"/>
        <dbReference type="ChEBI" id="CHEBI:131725"/>
        <dbReference type="ChEBI" id="CHEBI:456216"/>
    </reaction>
    <physiologicalReaction direction="left-to-right" evidence="39">
        <dbReference type="Rhea" id="RHEA:66665"/>
    </physiologicalReaction>
</comment>
<evidence type="ECO:0000256" key="11">
    <source>
        <dbReference type="ARBA" id="ARBA00011738"/>
    </source>
</evidence>